<dbReference type="AlphaFoldDB" id="A0A3E3IDP8"/>
<evidence type="ECO:0000313" key="4">
    <source>
        <dbReference type="EMBL" id="RGE65166.1"/>
    </source>
</evidence>
<keyword evidence="1" id="KW-0472">Membrane</keyword>
<dbReference type="Pfam" id="PF13248">
    <property type="entry name" value="Zn_ribbon_3"/>
    <property type="match status" value="1"/>
</dbReference>
<dbReference type="InterPro" id="IPR059113">
    <property type="entry name" value="Znf_ribbon"/>
</dbReference>
<protein>
    <submittedName>
        <fullName evidence="4">Zinc ribbon domain-containing protein</fullName>
    </submittedName>
</protein>
<evidence type="ECO:0000259" key="3">
    <source>
        <dbReference type="Pfam" id="PF16403"/>
    </source>
</evidence>
<name>A0A3E3IDP8_9FIRM</name>
<dbReference type="Proteomes" id="UP000260812">
    <property type="component" value="Unassembled WGS sequence"/>
</dbReference>
<proteinExistence type="predicted"/>
<dbReference type="InterPro" id="IPR032179">
    <property type="entry name" value="Cry22Aa_Ig-like"/>
</dbReference>
<dbReference type="Gene3D" id="2.60.40.10">
    <property type="entry name" value="Immunoglobulins"/>
    <property type="match status" value="1"/>
</dbReference>
<keyword evidence="1" id="KW-0812">Transmembrane</keyword>
<dbReference type="InterPro" id="IPR013783">
    <property type="entry name" value="Ig-like_fold"/>
</dbReference>
<reference evidence="4" key="1">
    <citation type="submission" date="2018-08" db="EMBL/GenBank/DDBJ databases">
        <title>A genome reference for cultivated species of the human gut microbiota.</title>
        <authorList>
            <person name="Zou Y."/>
            <person name="Xue W."/>
            <person name="Luo G."/>
        </authorList>
    </citation>
    <scope>NUCLEOTIDE SEQUENCE [LARGE SCALE GENOMIC DNA]</scope>
    <source>
        <strain evidence="4">TF05-5AC</strain>
    </source>
</reference>
<evidence type="ECO:0000313" key="5">
    <source>
        <dbReference type="Proteomes" id="UP000260812"/>
    </source>
</evidence>
<dbReference type="GeneID" id="97985739"/>
<evidence type="ECO:0000256" key="1">
    <source>
        <dbReference type="SAM" id="Phobius"/>
    </source>
</evidence>
<keyword evidence="1" id="KW-1133">Transmembrane helix</keyword>
<feature type="domain" description="Putative zinc-ribbon" evidence="2">
    <location>
        <begin position="5"/>
        <end position="24"/>
    </location>
</feature>
<dbReference type="Pfam" id="PF16403">
    <property type="entry name" value="Bact_surface_Ig-like"/>
    <property type="match status" value="1"/>
</dbReference>
<gene>
    <name evidence="4" type="ORF">DXC51_02285</name>
</gene>
<feature type="domain" description="Pesticidal crystal protein Cry22Aa Ig-like" evidence="3">
    <location>
        <begin position="151"/>
        <end position="207"/>
    </location>
</feature>
<organism evidence="4 5">
    <name type="scientific">Eisenbergiella massiliensis</name>
    <dbReference type="NCBI Taxonomy" id="1720294"/>
    <lineage>
        <taxon>Bacteria</taxon>
        <taxon>Bacillati</taxon>
        <taxon>Bacillota</taxon>
        <taxon>Clostridia</taxon>
        <taxon>Lachnospirales</taxon>
        <taxon>Lachnospiraceae</taxon>
        <taxon>Eisenbergiella</taxon>
    </lineage>
</organism>
<keyword evidence="5" id="KW-1185">Reference proteome</keyword>
<evidence type="ECO:0000259" key="2">
    <source>
        <dbReference type="Pfam" id="PF13248"/>
    </source>
</evidence>
<sequence length="382" mass="42737">MALMNCPECGKEISDQVNNCPHCGFPVNNKKDEGSNKKKKVIPVVIAAIVLLLILAAFFIYKFVYKGSFQISQGKDTIELGTDVDLIKYLEYSPEDIIDVTIVDDGGFDCNAAGDYQVLFNVKNKRGNIKQVQYDFHVTDTVPPELTVLKDTVYVAKGSSYQPESNAEAADADSCTVEVSGDYDLNAEGTYEIVFTAKDGSGNQSEKKSMTLIVENRDDCLFRNAKLGDSAEVIQRYETGELFTKQDEDNGESLIIYEDTVEGEDAYIYYQMNDKDQLCCITVIFMQPHTDYDIYINKFDSITEKLTLDYGEPKKEKGKGRLYGYCSSEGEALSIGEVKFRNLWSSDDVDIVLYLGSDNYEISFAMIYDSNTLDHPEGTGLN</sequence>
<comment type="caution">
    <text evidence="4">The sequence shown here is derived from an EMBL/GenBank/DDBJ whole genome shotgun (WGS) entry which is preliminary data.</text>
</comment>
<dbReference type="RefSeq" id="WP_021637699.1">
    <property type="nucleotide sequence ID" value="NZ_LT969517.1"/>
</dbReference>
<accession>A0A3E3IDP8</accession>
<feature type="transmembrane region" description="Helical" evidence="1">
    <location>
        <begin position="41"/>
        <end position="61"/>
    </location>
</feature>
<dbReference type="EMBL" id="QVLV01000001">
    <property type="protein sequence ID" value="RGE65166.1"/>
    <property type="molecule type" value="Genomic_DNA"/>
</dbReference>